<gene>
    <name evidence="7" type="ORF">E3O42_12135</name>
</gene>
<name>A0A4R8W460_9MICO</name>
<keyword evidence="7" id="KW-0808">Transferase</keyword>
<dbReference type="OrthoDB" id="3224382at2"/>
<dbReference type="InterPro" id="IPR015422">
    <property type="entry name" value="PyrdxlP-dep_Trfase_small"/>
</dbReference>
<accession>A0A4R8W460</accession>
<evidence type="ECO:0000256" key="5">
    <source>
        <dbReference type="ARBA" id="ARBA00037974"/>
    </source>
</evidence>
<dbReference type="PANTHER" id="PTHR43525:SF2">
    <property type="entry name" value="CYSTATHIONINE BETA-LYASE-RELATED"/>
    <property type="match status" value="1"/>
</dbReference>
<comment type="caution">
    <text evidence="7">The sequence shown here is derived from an EMBL/GenBank/DDBJ whole genome shotgun (WGS) entry which is preliminary data.</text>
</comment>
<dbReference type="GO" id="GO:0008483">
    <property type="term" value="F:transaminase activity"/>
    <property type="evidence" value="ECO:0007669"/>
    <property type="project" value="UniProtKB-KW"/>
</dbReference>
<dbReference type="InterPro" id="IPR015424">
    <property type="entry name" value="PyrdxlP-dep_Trfase"/>
</dbReference>
<evidence type="ECO:0000256" key="4">
    <source>
        <dbReference type="ARBA" id="ARBA00023239"/>
    </source>
</evidence>
<dbReference type="PANTHER" id="PTHR43525">
    <property type="entry name" value="PROTEIN MALY"/>
    <property type="match status" value="1"/>
</dbReference>
<dbReference type="Pfam" id="PF00155">
    <property type="entry name" value="Aminotran_1_2"/>
    <property type="match status" value="1"/>
</dbReference>
<keyword evidence="4" id="KW-0456">Lyase</keyword>
<evidence type="ECO:0000256" key="1">
    <source>
        <dbReference type="ARBA" id="ARBA00001933"/>
    </source>
</evidence>
<comment type="cofactor">
    <cofactor evidence="1">
        <name>pyridoxal 5'-phosphate</name>
        <dbReference type="ChEBI" id="CHEBI:597326"/>
    </cofactor>
</comment>
<keyword evidence="3" id="KW-0663">Pyridoxal phosphate</keyword>
<evidence type="ECO:0000256" key="2">
    <source>
        <dbReference type="ARBA" id="ARBA00012224"/>
    </source>
</evidence>
<dbReference type="Proteomes" id="UP000297907">
    <property type="component" value="Unassembled WGS sequence"/>
</dbReference>
<proteinExistence type="inferred from homology"/>
<dbReference type="EC" id="4.4.1.13" evidence="2"/>
<evidence type="ECO:0000313" key="8">
    <source>
        <dbReference type="Proteomes" id="UP000297907"/>
    </source>
</evidence>
<keyword evidence="7" id="KW-0032">Aminotransferase</keyword>
<protein>
    <recommendedName>
        <fullName evidence="2">cysteine-S-conjugate beta-lyase</fullName>
        <ecNumber evidence="2">4.4.1.13</ecNumber>
    </recommendedName>
</protein>
<dbReference type="InterPro" id="IPR004839">
    <property type="entry name" value="Aminotransferase_I/II_large"/>
</dbReference>
<evidence type="ECO:0000259" key="6">
    <source>
        <dbReference type="Pfam" id="PF00155"/>
    </source>
</evidence>
<dbReference type="InterPro" id="IPR051798">
    <property type="entry name" value="Class-II_PLP-Dep_Aminotrans"/>
</dbReference>
<dbReference type="Gene3D" id="3.90.1150.10">
    <property type="entry name" value="Aspartate Aminotransferase, domain 1"/>
    <property type="match status" value="1"/>
</dbReference>
<sequence>MTPSRFDEITRNELSRASSRKWSLHPGTIGAWVAEMDFGTAPAVSAALHRAVAAGELGYVAPTTTRMMAEATADWLLNDSGWVVPPENIHPVSDVMSAFDVTVRRFSPAESGVIIPTPSYMPFLSFTPTLGRKIFEVPGHTVDGRWSHDLAAIDAAFHAGARTLVLCNPHNPTGVALTLAELEAIAEVVERHNGRVFADEIHAPLRYGGTRHIPYASISRETARHTITATSASKAWNLPGLKTAQFITSNPADEEVYQVYGFSVVHGASTPGVIAATAAYADGREWLAEVIDYLDGNRTALRDLLAEHLPEVRYSMPDATYIAWLDCSALGIEGSIADFFRTEAGVTLTDGALCGTGYANHARLIFAMPRPILEQAVRQMAAAVHRLKVTL</sequence>
<dbReference type="InterPro" id="IPR015421">
    <property type="entry name" value="PyrdxlP-dep_Trfase_major"/>
</dbReference>
<evidence type="ECO:0000313" key="7">
    <source>
        <dbReference type="EMBL" id="TFC00651.1"/>
    </source>
</evidence>
<dbReference type="CDD" id="cd00609">
    <property type="entry name" value="AAT_like"/>
    <property type="match status" value="1"/>
</dbReference>
<organism evidence="7 8">
    <name type="scientific">Cryobacterium adonitolivorans</name>
    <dbReference type="NCBI Taxonomy" id="1259189"/>
    <lineage>
        <taxon>Bacteria</taxon>
        <taxon>Bacillati</taxon>
        <taxon>Actinomycetota</taxon>
        <taxon>Actinomycetes</taxon>
        <taxon>Micrococcales</taxon>
        <taxon>Microbacteriaceae</taxon>
        <taxon>Cryobacterium</taxon>
    </lineage>
</organism>
<dbReference type="EMBL" id="SOFL01000039">
    <property type="protein sequence ID" value="TFC00651.1"/>
    <property type="molecule type" value="Genomic_DNA"/>
</dbReference>
<dbReference type="GO" id="GO:0047804">
    <property type="term" value="F:cysteine-S-conjugate beta-lyase activity"/>
    <property type="evidence" value="ECO:0007669"/>
    <property type="project" value="UniProtKB-EC"/>
</dbReference>
<dbReference type="SUPFAM" id="SSF53383">
    <property type="entry name" value="PLP-dependent transferases"/>
    <property type="match status" value="1"/>
</dbReference>
<comment type="similarity">
    <text evidence="5">Belongs to the class-II pyridoxal-phosphate-dependent aminotransferase family. MalY/PatB cystathionine beta-lyase subfamily.</text>
</comment>
<feature type="domain" description="Aminotransferase class I/classII large" evidence="6">
    <location>
        <begin position="35"/>
        <end position="378"/>
    </location>
</feature>
<keyword evidence="8" id="KW-1185">Reference proteome</keyword>
<dbReference type="RefSeq" id="WP_134454190.1">
    <property type="nucleotide sequence ID" value="NZ_SOFL01000039.1"/>
</dbReference>
<dbReference type="AlphaFoldDB" id="A0A4R8W460"/>
<dbReference type="Gene3D" id="3.40.640.10">
    <property type="entry name" value="Type I PLP-dependent aspartate aminotransferase-like (Major domain)"/>
    <property type="match status" value="1"/>
</dbReference>
<dbReference type="GO" id="GO:0030170">
    <property type="term" value="F:pyridoxal phosphate binding"/>
    <property type="evidence" value="ECO:0007669"/>
    <property type="project" value="InterPro"/>
</dbReference>
<evidence type="ECO:0000256" key="3">
    <source>
        <dbReference type="ARBA" id="ARBA00022898"/>
    </source>
</evidence>
<reference evidence="7 8" key="1">
    <citation type="submission" date="2019-03" db="EMBL/GenBank/DDBJ databases">
        <title>Genomics of glacier-inhabiting Cryobacterium strains.</title>
        <authorList>
            <person name="Liu Q."/>
            <person name="Xin Y.-H."/>
        </authorList>
    </citation>
    <scope>NUCLEOTIDE SEQUENCE [LARGE SCALE GENOMIC DNA]</scope>
    <source>
        <strain evidence="7 8">RHLS22-1</strain>
    </source>
</reference>